<proteinExistence type="predicted"/>
<name>A0A8C9LIS3_9PRIM</name>
<organism evidence="2 3">
    <name type="scientific">Piliocolobus tephrosceles</name>
    <name type="common">Ugandan red Colobus</name>
    <dbReference type="NCBI Taxonomy" id="591936"/>
    <lineage>
        <taxon>Eukaryota</taxon>
        <taxon>Metazoa</taxon>
        <taxon>Chordata</taxon>
        <taxon>Craniata</taxon>
        <taxon>Vertebrata</taxon>
        <taxon>Euteleostomi</taxon>
        <taxon>Mammalia</taxon>
        <taxon>Eutheria</taxon>
        <taxon>Euarchontoglires</taxon>
        <taxon>Primates</taxon>
        <taxon>Haplorrhini</taxon>
        <taxon>Catarrhini</taxon>
        <taxon>Cercopithecidae</taxon>
        <taxon>Colobinae</taxon>
        <taxon>Piliocolobus</taxon>
    </lineage>
</organism>
<evidence type="ECO:0000313" key="2">
    <source>
        <dbReference type="Ensembl" id="ENSPTEP00000004166.1"/>
    </source>
</evidence>
<reference evidence="2" key="2">
    <citation type="submission" date="2025-09" db="UniProtKB">
        <authorList>
            <consortium name="Ensembl"/>
        </authorList>
    </citation>
    <scope>IDENTIFICATION</scope>
</reference>
<dbReference type="PANTHER" id="PTHR12138:SF162">
    <property type="entry name" value="CHROMOSOME UNDETERMINED SCAFFOLD_275, WHOLE GENOME SHOTGUN SEQUENCE"/>
    <property type="match status" value="1"/>
</dbReference>
<dbReference type="AlphaFoldDB" id="A0A8C9LIS3"/>
<accession>A0A8C9LIS3</accession>
<dbReference type="Ensembl" id="ENSPTET00000006514.1">
    <property type="protein sequence ID" value="ENSPTEP00000004166.1"/>
    <property type="gene ID" value="ENSPTEG00000004906.1"/>
</dbReference>
<feature type="transmembrane region" description="Helical" evidence="1">
    <location>
        <begin position="12"/>
        <end position="32"/>
    </location>
</feature>
<evidence type="ECO:0000256" key="1">
    <source>
        <dbReference type="SAM" id="Phobius"/>
    </source>
</evidence>
<keyword evidence="1" id="KW-1133">Transmembrane helix</keyword>
<dbReference type="PANTHER" id="PTHR12138">
    <property type="entry name" value="PRIMATE-EXPANDED PROTEIN FAMILY"/>
    <property type="match status" value="1"/>
</dbReference>
<evidence type="ECO:0000313" key="3">
    <source>
        <dbReference type="Proteomes" id="UP000694416"/>
    </source>
</evidence>
<reference evidence="2" key="1">
    <citation type="submission" date="2025-08" db="UniProtKB">
        <authorList>
            <consortium name="Ensembl"/>
        </authorList>
    </citation>
    <scope>IDENTIFICATION</scope>
</reference>
<dbReference type="Proteomes" id="UP000694416">
    <property type="component" value="Unplaced"/>
</dbReference>
<keyword evidence="1" id="KW-0812">Transmembrane</keyword>
<keyword evidence="1" id="KW-0472">Membrane</keyword>
<protein>
    <submittedName>
        <fullName evidence="2">Uncharacterized protein</fullName>
    </submittedName>
</protein>
<sequence>APLEKRREAPGLLWLEKQLLILVIPGLALLFWKGRDRVLLCHPGWMEYSGTIIAHCSLELLCSRDPPSLASQIAGTTSPHHHVQFVCLFVCLLL</sequence>
<keyword evidence="3" id="KW-1185">Reference proteome</keyword>
<dbReference type="PRINTS" id="PR02045">
    <property type="entry name" value="F138DOMAIN"/>
</dbReference>